<name>A0A3E3DHC6_9FIRM</name>
<proteinExistence type="predicted"/>
<reference evidence="1 2" key="1">
    <citation type="submission" date="2018-08" db="EMBL/GenBank/DDBJ databases">
        <title>A genome reference for cultivated species of the human gut microbiota.</title>
        <authorList>
            <person name="Zou Y."/>
            <person name="Xue W."/>
            <person name="Luo G."/>
        </authorList>
    </citation>
    <scope>NUCLEOTIDE SEQUENCE [LARGE SCALE GENOMIC DNA]</scope>
    <source>
        <strain evidence="1 2">AF19-13AC</strain>
    </source>
</reference>
<dbReference type="Proteomes" id="UP000261023">
    <property type="component" value="Unassembled WGS sequence"/>
</dbReference>
<evidence type="ECO:0000313" key="2">
    <source>
        <dbReference type="Proteomes" id="UP000261023"/>
    </source>
</evidence>
<protein>
    <submittedName>
        <fullName evidence="1">Uncharacterized protein</fullName>
    </submittedName>
</protein>
<evidence type="ECO:0000313" key="1">
    <source>
        <dbReference type="EMBL" id="RGD68575.1"/>
    </source>
</evidence>
<gene>
    <name evidence="1" type="ORF">DWX31_20800</name>
</gene>
<comment type="caution">
    <text evidence="1">The sequence shown here is derived from an EMBL/GenBank/DDBJ whole genome shotgun (WGS) entry which is preliminary data.</text>
</comment>
<dbReference type="AlphaFoldDB" id="A0A3E3DHC6"/>
<dbReference type="EMBL" id="QTJW01000015">
    <property type="protein sequence ID" value="RGD68575.1"/>
    <property type="molecule type" value="Genomic_DNA"/>
</dbReference>
<organism evidence="1 2">
    <name type="scientific">Hungatella hathewayi</name>
    <dbReference type="NCBI Taxonomy" id="154046"/>
    <lineage>
        <taxon>Bacteria</taxon>
        <taxon>Bacillati</taxon>
        <taxon>Bacillota</taxon>
        <taxon>Clostridia</taxon>
        <taxon>Lachnospirales</taxon>
        <taxon>Lachnospiraceae</taxon>
        <taxon>Hungatella</taxon>
    </lineage>
</organism>
<accession>A0A3E3DHC6</accession>
<sequence length="199" mass="23287">MLKIAAYAYILLPKVHIAASASYSPHLCYNEINLYLKGRNHVKLLEKYCLKIGYIDGLYTYIISPQFYDRILEDHELLSHLKKSPTELRTFIKQAREAAPEQLYLAFTHHPNRIENYQWSTLHCFKNGEHFYHVFFRSSWLCRECGYLYQAPIIMPMAEADAIYYSGTKDNDPAIPSIFRKINCPNCGKPLQNHLLDLH</sequence>